<feature type="compositionally biased region" description="Basic and acidic residues" evidence="2">
    <location>
        <begin position="109"/>
        <end position="121"/>
    </location>
</feature>
<evidence type="ECO:0000313" key="5">
    <source>
        <dbReference type="Proteomes" id="UP000235145"/>
    </source>
</evidence>
<feature type="compositionally biased region" description="Low complexity" evidence="2">
    <location>
        <begin position="57"/>
        <end position="67"/>
    </location>
</feature>
<dbReference type="SMART" id="SM00312">
    <property type="entry name" value="PX"/>
    <property type="match status" value="1"/>
</dbReference>
<dbReference type="InterPro" id="IPR001683">
    <property type="entry name" value="PX_dom"/>
</dbReference>
<dbReference type="Proteomes" id="UP000235145">
    <property type="component" value="Unassembled WGS sequence"/>
</dbReference>
<sequence>MKGSENQQDRIYSSKEESEEEILFHLDDSSLTSKSFSNYRSAMTTMSDDSYHPLAVPADTDPLLSPAAPAPATAPPPPPPENPNSDNYSHIDPLTYADVNFMPPNTDGEEPRSTENPRGESEGLVPVSTPPPQPYLKITVSNPQKEVESSNSIYPGSNTYVTYLITTKTNIPEFGGPQFTVRRRFKDVVTLSDRLMEAYRGFFIPPRPDKSVVESQVMQKHEFVEQRRFALEKYLQRLAEHPVIRQSDELRVFLQVQGKLPLLPTAPVTSRMLDGATKLSKQLLGDNSGGGSVRIQPQDVVQPAKSRWDFLRIVKEMNQSVNNDWGGSKPPVNEDDTEFLQNKERLLNLEKQLSNASKQAESFVKAQQDMAETMGDFGLSFIKLTKYENQQAVLDTQRKRATDMKNLATSAIKASRLWRELNSQTVKHLDTVHDQMGLILGVHTAFSDRSSALLTVQTLTTELDSLYSQAEKIETSSKTFGNDRSKALKLGELREAIRVTEDAKSCATREYERIKENNRTEIERLDKERKVDFKNMLKGFVLNQVAYSEKIGKEWGKAAEESSGYAKHGG</sequence>
<dbReference type="FunFam" id="3.30.1520.10:FF:000059">
    <property type="entry name" value="Sorting nexin 2B"/>
    <property type="match status" value="1"/>
</dbReference>
<dbReference type="InterPro" id="IPR044279">
    <property type="entry name" value="SNX2A/B"/>
</dbReference>
<dbReference type="CDD" id="cd07596">
    <property type="entry name" value="BAR_SNX"/>
    <property type="match status" value="1"/>
</dbReference>
<dbReference type="PANTHER" id="PTHR46757">
    <property type="entry name" value="SORTING NEXIN-RELATED"/>
    <property type="match status" value="1"/>
</dbReference>
<dbReference type="GO" id="GO:0005543">
    <property type="term" value="F:phospholipid binding"/>
    <property type="evidence" value="ECO:0000318"/>
    <property type="project" value="GO_Central"/>
</dbReference>
<keyword evidence="5" id="KW-1185">Reference proteome</keyword>
<reference evidence="4 5" key="1">
    <citation type="journal article" date="2017" name="Nat. Commun.">
        <title>Genome assembly with in vitro proximity ligation data and whole-genome triplication in lettuce.</title>
        <authorList>
            <person name="Reyes-Chin-Wo S."/>
            <person name="Wang Z."/>
            <person name="Yang X."/>
            <person name="Kozik A."/>
            <person name="Arikit S."/>
            <person name="Song C."/>
            <person name="Xia L."/>
            <person name="Froenicke L."/>
            <person name="Lavelle D.O."/>
            <person name="Truco M.J."/>
            <person name="Xia R."/>
            <person name="Zhu S."/>
            <person name="Xu C."/>
            <person name="Xu H."/>
            <person name="Xu X."/>
            <person name="Cox K."/>
            <person name="Korf I."/>
            <person name="Meyers B.C."/>
            <person name="Michelmore R.W."/>
        </authorList>
    </citation>
    <scope>NUCLEOTIDE SEQUENCE [LARGE SCALE GENOMIC DNA]</scope>
    <source>
        <strain evidence="5">cv. Salinas</strain>
        <tissue evidence="4">Seedlings</tissue>
    </source>
</reference>
<keyword evidence="1" id="KW-0175">Coiled coil</keyword>
<name>A0A9R1UMF4_LACSA</name>
<evidence type="ECO:0000256" key="2">
    <source>
        <dbReference type="SAM" id="MobiDB-lite"/>
    </source>
</evidence>
<accession>A0A9R1UMF4</accession>
<dbReference type="InterPro" id="IPR027267">
    <property type="entry name" value="AH/BAR_dom_sf"/>
</dbReference>
<feature type="domain" description="PX" evidence="3">
    <location>
        <begin position="141"/>
        <end position="261"/>
    </location>
</feature>
<evidence type="ECO:0000313" key="4">
    <source>
        <dbReference type="EMBL" id="KAJ0189533.1"/>
    </source>
</evidence>
<dbReference type="Gene3D" id="1.20.1270.60">
    <property type="entry name" value="Arfaptin homology (AH) domain/BAR domain"/>
    <property type="match status" value="1"/>
</dbReference>
<dbReference type="Gramene" id="rna-gnl|WGS:NBSK|LSAT_1X78060_mrna">
    <property type="protein sequence ID" value="cds-PLY79185.1"/>
    <property type="gene ID" value="gene-LSAT_1X78060"/>
</dbReference>
<feature type="region of interest" description="Disordered" evidence="2">
    <location>
        <begin position="48"/>
        <end position="134"/>
    </location>
</feature>
<evidence type="ECO:0000259" key="3">
    <source>
        <dbReference type="PROSITE" id="PS50195"/>
    </source>
</evidence>
<feature type="coiled-coil region" evidence="1">
    <location>
        <begin position="497"/>
        <end position="528"/>
    </location>
</feature>
<protein>
    <recommendedName>
        <fullName evidence="3">PX domain-containing protein</fullName>
    </recommendedName>
</protein>
<dbReference type="GO" id="GO:0016192">
    <property type="term" value="P:vesicle-mediated transport"/>
    <property type="evidence" value="ECO:0000318"/>
    <property type="project" value="GO_Central"/>
</dbReference>
<dbReference type="EMBL" id="NBSK02000008">
    <property type="protein sequence ID" value="KAJ0189533.1"/>
    <property type="molecule type" value="Genomic_DNA"/>
</dbReference>
<dbReference type="PROSITE" id="PS50195">
    <property type="entry name" value="PX"/>
    <property type="match status" value="1"/>
</dbReference>
<dbReference type="Gene3D" id="3.30.1520.10">
    <property type="entry name" value="Phox-like domain"/>
    <property type="match status" value="1"/>
</dbReference>
<dbReference type="CDD" id="cd06865">
    <property type="entry name" value="PX_SNX_like"/>
    <property type="match status" value="1"/>
</dbReference>
<dbReference type="Pfam" id="PF00787">
    <property type="entry name" value="PX"/>
    <property type="match status" value="1"/>
</dbReference>
<dbReference type="PANTHER" id="PTHR46757:SF7">
    <property type="entry name" value="AH_BAR DOMAIN SUPERFAMILY, PX DOMAIN SUPERFAMILY, SORTING NEXIN"/>
    <property type="match status" value="1"/>
</dbReference>
<dbReference type="GO" id="GO:0005768">
    <property type="term" value="C:endosome"/>
    <property type="evidence" value="ECO:0007669"/>
    <property type="project" value="UniProtKB-ARBA"/>
</dbReference>
<evidence type="ECO:0000256" key="1">
    <source>
        <dbReference type="SAM" id="Coils"/>
    </source>
</evidence>
<dbReference type="AlphaFoldDB" id="A0A9R1UMF4"/>
<comment type="caution">
    <text evidence="4">The sequence shown here is derived from an EMBL/GenBank/DDBJ whole genome shotgun (WGS) entry which is preliminary data.</text>
</comment>
<dbReference type="InterPro" id="IPR015404">
    <property type="entry name" value="Vps5_C"/>
</dbReference>
<dbReference type="GO" id="GO:0035091">
    <property type="term" value="F:phosphatidylinositol binding"/>
    <property type="evidence" value="ECO:0007669"/>
    <property type="project" value="InterPro"/>
</dbReference>
<feature type="compositionally biased region" description="Pro residues" evidence="2">
    <location>
        <begin position="68"/>
        <end position="82"/>
    </location>
</feature>
<organism evidence="4 5">
    <name type="scientific">Lactuca sativa</name>
    <name type="common">Garden lettuce</name>
    <dbReference type="NCBI Taxonomy" id="4236"/>
    <lineage>
        <taxon>Eukaryota</taxon>
        <taxon>Viridiplantae</taxon>
        <taxon>Streptophyta</taxon>
        <taxon>Embryophyta</taxon>
        <taxon>Tracheophyta</taxon>
        <taxon>Spermatophyta</taxon>
        <taxon>Magnoliopsida</taxon>
        <taxon>eudicotyledons</taxon>
        <taxon>Gunneridae</taxon>
        <taxon>Pentapetalae</taxon>
        <taxon>asterids</taxon>
        <taxon>campanulids</taxon>
        <taxon>Asterales</taxon>
        <taxon>Asteraceae</taxon>
        <taxon>Cichorioideae</taxon>
        <taxon>Cichorieae</taxon>
        <taxon>Lactucinae</taxon>
        <taxon>Lactuca</taxon>
    </lineage>
</organism>
<dbReference type="Pfam" id="PF09325">
    <property type="entry name" value="Vps5"/>
    <property type="match status" value="1"/>
</dbReference>
<feature type="coiled-coil region" evidence="1">
    <location>
        <begin position="339"/>
        <end position="366"/>
    </location>
</feature>
<dbReference type="GO" id="GO:0016020">
    <property type="term" value="C:membrane"/>
    <property type="evidence" value="ECO:0000318"/>
    <property type="project" value="GO_Central"/>
</dbReference>
<dbReference type="InterPro" id="IPR036871">
    <property type="entry name" value="PX_dom_sf"/>
</dbReference>
<dbReference type="SUPFAM" id="SSF64268">
    <property type="entry name" value="PX domain"/>
    <property type="match status" value="1"/>
</dbReference>
<dbReference type="OrthoDB" id="271164at2759"/>
<gene>
    <name evidence="4" type="ORF">LSAT_V11C800433170</name>
</gene>
<proteinExistence type="predicted"/>